<feature type="domain" description="Blue (type 1) copper" evidence="6">
    <location>
        <begin position="113"/>
        <end position="198"/>
    </location>
</feature>
<evidence type="ECO:0000259" key="6">
    <source>
        <dbReference type="Pfam" id="PF00127"/>
    </source>
</evidence>
<dbReference type="InterPro" id="IPR006311">
    <property type="entry name" value="TAT_signal"/>
</dbReference>
<evidence type="ECO:0000256" key="1">
    <source>
        <dbReference type="ARBA" id="ARBA00022448"/>
    </source>
</evidence>
<dbReference type="InterPro" id="IPR052721">
    <property type="entry name" value="ET_Amicyanin"/>
</dbReference>
<evidence type="ECO:0000256" key="3">
    <source>
        <dbReference type="ARBA" id="ARBA00022982"/>
    </source>
</evidence>
<dbReference type="PROSITE" id="PS51257">
    <property type="entry name" value="PROKAR_LIPOPROTEIN"/>
    <property type="match status" value="1"/>
</dbReference>
<evidence type="ECO:0000256" key="2">
    <source>
        <dbReference type="ARBA" id="ARBA00022723"/>
    </source>
</evidence>
<feature type="compositionally biased region" description="Low complexity" evidence="5">
    <location>
        <begin position="39"/>
        <end position="51"/>
    </location>
</feature>
<dbReference type="GO" id="GO:0005507">
    <property type="term" value="F:copper ion binding"/>
    <property type="evidence" value="ECO:0007669"/>
    <property type="project" value="InterPro"/>
</dbReference>
<protein>
    <recommendedName>
        <fullName evidence="6">Blue (type 1) copper domain-containing protein</fullName>
    </recommendedName>
</protein>
<dbReference type="OrthoDB" id="186995at2157"/>
<evidence type="ECO:0000313" key="8">
    <source>
        <dbReference type="Proteomes" id="UP000443423"/>
    </source>
</evidence>
<dbReference type="GO" id="GO:0009055">
    <property type="term" value="F:electron transfer activity"/>
    <property type="evidence" value="ECO:0007669"/>
    <property type="project" value="InterPro"/>
</dbReference>
<feature type="region of interest" description="Disordered" evidence="5">
    <location>
        <begin position="23"/>
        <end position="87"/>
    </location>
</feature>
<comment type="caution">
    <text evidence="7">The sequence shown here is derived from an EMBL/GenBank/DDBJ whole genome shotgun (WGS) entry which is preliminary data.</text>
</comment>
<dbReference type="PROSITE" id="PS00196">
    <property type="entry name" value="COPPER_BLUE"/>
    <property type="match status" value="1"/>
</dbReference>
<dbReference type="SUPFAM" id="SSF49503">
    <property type="entry name" value="Cupredoxins"/>
    <property type="match status" value="1"/>
</dbReference>
<feature type="compositionally biased region" description="Basic and acidic residues" evidence="5">
    <location>
        <begin position="57"/>
        <end position="74"/>
    </location>
</feature>
<keyword evidence="2" id="KW-0479">Metal-binding</keyword>
<proteinExistence type="predicted"/>
<keyword evidence="4" id="KW-0186">Copper</keyword>
<dbReference type="PROSITE" id="PS51318">
    <property type="entry name" value="TAT"/>
    <property type="match status" value="1"/>
</dbReference>
<sequence>MLDTKLHRRRLIIFAGAATVTGLAGCTTAPPTADEGSGAETTRTPTEAAAIEGDDEGEHHDEMPHEDGAPHDEGEIHEDETPHEEEGHMHDETLVGPVDHADVAMLSSSTGEHFQPHISWVTVGGTVTWTKESGIHSTTSYSPENDRPRLTPDGVDSWDSGFVAEDGTTFEHTFEKEGVYHYFCIPHEFVGMIGSVIVGNPNPETEPALAAPPESLPSAIRERIAELNEMIVAALSDDE</sequence>
<name>A0A6A8G7K2_9EURY</name>
<keyword evidence="8" id="KW-1185">Reference proteome</keyword>
<dbReference type="Gene3D" id="2.60.40.420">
    <property type="entry name" value="Cupredoxins - blue copper proteins"/>
    <property type="match status" value="1"/>
</dbReference>
<dbReference type="InterPro" id="IPR000923">
    <property type="entry name" value="BlueCu_1"/>
</dbReference>
<keyword evidence="1" id="KW-0813">Transport</keyword>
<dbReference type="EMBL" id="WKJQ01000001">
    <property type="protein sequence ID" value="MRW97109.1"/>
    <property type="molecule type" value="Genomic_DNA"/>
</dbReference>
<gene>
    <name evidence="7" type="ORF">GJR99_11070</name>
</gene>
<dbReference type="Pfam" id="PF00127">
    <property type="entry name" value="Copper-bind"/>
    <property type="match status" value="1"/>
</dbReference>
<evidence type="ECO:0000313" key="7">
    <source>
        <dbReference type="EMBL" id="MRW97109.1"/>
    </source>
</evidence>
<reference evidence="7 8" key="1">
    <citation type="submission" date="2019-11" db="EMBL/GenBank/DDBJ databases">
        <title>Whole genome sequence of Haloferax sp. MBLA0078.</title>
        <authorList>
            <person name="Seo M.-J."/>
            <person name="Cho E.-S."/>
        </authorList>
    </citation>
    <scope>NUCLEOTIDE SEQUENCE [LARGE SCALE GENOMIC DNA]</scope>
    <source>
        <strain evidence="7 8">MBLA0078</strain>
    </source>
</reference>
<accession>A0A6A8G7K2</accession>
<evidence type="ECO:0000256" key="4">
    <source>
        <dbReference type="ARBA" id="ARBA00023008"/>
    </source>
</evidence>
<dbReference type="PANTHER" id="PTHR36507">
    <property type="entry name" value="BLL1555 PROTEIN"/>
    <property type="match status" value="1"/>
</dbReference>
<dbReference type="InterPro" id="IPR008972">
    <property type="entry name" value="Cupredoxin"/>
</dbReference>
<keyword evidence="3" id="KW-0249">Electron transport</keyword>
<dbReference type="AlphaFoldDB" id="A0A6A8G7K2"/>
<dbReference type="Proteomes" id="UP000443423">
    <property type="component" value="Unassembled WGS sequence"/>
</dbReference>
<dbReference type="InterPro" id="IPR028871">
    <property type="entry name" value="BlueCu_1_BS"/>
</dbReference>
<dbReference type="PANTHER" id="PTHR36507:SF1">
    <property type="entry name" value="BLL1555 PROTEIN"/>
    <property type="match status" value="1"/>
</dbReference>
<evidence type="ECO:0000256" key="5">
    <source>
        <dbReference type="SAM" id="MobiDB-lite"/>
    </source>
</evidence>
<organism evidence="7 8">
    <name type="scientific">Haloferax marinum</name>
    <dbReference type="NCBI Taxonomy" id="2666143"/>
    <lineage>
        <taxon>Archaea</taxon>
        <taxon>Methanobacteriati</taxon>
        <taxon>Methanobacteriota</taxon>
        <taxon>Stenosarchaea group</taxon>
        <taxon>Halobacteria</taxon>
        <taxon>Halobacteriales</taxon>
        <taxon>Haloferacaceae</taxon>
        <taxon>Haloferax</taxon>
    </lineage>
</organism>